<dbReference type="SUPFAM" id="SSF55073">
    <property type="entry name" value="Nucleotide cyclase"/>
    <property type="match status" value="1"/>
</dbReference>
<reference evidence="3 4" key="1">
    <citation type="submission" date="2019-11" db="EMBL/GenBank/DDBJ databases">
        <authorList>
            <person name="Dong K."/>
        </authorList>
    </citation>
    <scope>NUCLEOTIDE SEQUENCE [LARGE SCALE GENOMIC DNA]</scope>
    <source>
        <strain evidence="3 4">JCM 17370</strain>
    </source>
</reference>
<dbReference type="InterPro" id="IPR011990">
    <property type="entry name" value="TPR-like_helical_dom_sf"/>
</dbReference>
<dbReference type="Proteomes" id="UP000442533">
    <property type="component" value="Unassembled WGS sequence"/>
</dbReference>
<name>A0A844H135_9RHOB</name>
<dbReference type="Gene3D" id="3.30.70.1230">
    <property type="entry name" value="Nucleotide cyclase"/>
    <property type="match status" value="1"/>
</dbReference>
<keyword evidence="4" id="KW-1185">Reference proteome</keyword>
<keyword evidence="1" id="KW-0802">TPR repeat</keyword>
<dbReference type="GO" id="GO:0004016">
    <property type="term" value="F:adenylate cyclase activity"/>
    <property type="evidence" value="ECO:0007669"/>
    <property type="project" value="UniProtKB-ARBA"/>
</dbReference>
<evidence type="ECO:0000256" key="1">
    <source>
        <dbReference type="PROSITE-ProRule" id="PRU00339"/>
    </source>
</evidence>
<dbReference type="PROSITE" id="PS50125">
    <property type="entry name" value="GUANYLATE_CYCLASE_2"/>
    <property type="match status" value="1"/>
</dbReference>
<dbReference type="SUPFAM" id="SSF48452">
    <property type="entry name" value="TPR-like"/>
    <property type="match status" value="1"/>
</dbReference>
<evidence type="ECO:0000313" key="4">
    <source>
        <dbReference type="Proteomes" id="UP000442533"/>
    </source>
</evidence>
<evidence type="ECO:0000313" key="3">
    <source>
        <dbReference type="EMBL" id="MTH33735.1"/>
    </source>
</evidence>
<dbReference type="AlphaFoldDB" id="A0A844H135"/>
<dbReference type="GO" id="GO:0035556">
    <property type="term" value="P:intracellular signal transduction"/>
    <property type="evidence" value="ECO:0007669"/>
    <property type="project" value="InterPro"/>
</dbReference>
<dbReference type="Pfam" id="PF00515">
    <property type="entry name" value="TPR_1"/>
    <property type="match status" value="1"/>
</dbReference>
<sequence>MTRIPDLSNPRLLAVLYADIHGYSGLVEKDAVRTIARLANALGLIRNLVGDYGGSVVNTAGDGLVAVFESPSQAVRFALQMQRELAREVSWAEGAEPLLYRIGIALGDTFAGEDGVYGHAVNVAARVQAFAEPGGICITENLQQALHEHDDFHLQPLGARELKNIRAPVAIFAVEPLSVAPDRITPATPLTPPQPEIDIGEAPAGASVALMPMQNASGDPGDLYLCDGIIADTITNLSRFRHLAVIARHSSVIAAAQSSSLPEIGRRLGVGYLVLSTFRRSGNRLRLNVDLVEAASEKTVWCEHYDGVLGDIFEVQEDISARIASQLAWQIDTEEQRRLTARMHPLLYAYGLVLRGQDSGLRFRPDANLHSRRLFQQAREMDPNYARSYAALARTFMVEWRYNWSADPQFSLDQSLILAKDAVQCDPLDARGYSEMGLAYLYMKRQDEAIAVYERAVDLNPNDADLLAYMGDCLAYVRQGPRAVAMIQRAMRLNPYHPDSYLWFLGDAYFHNGNYAEAIGALKRMRDQSEAHRLFAASYALLGEQDLARHHAQEVMRVHPNFTIEHWRKVPPLQHPEDLDLYVKGLRTAGLR</sequence>
<feature type="repeat" description="TPR" evidence="1">
    <location>
        <begin position="430"/>
        <end position="463"/>
    </location>
</feature>
<dbReference type="SMART" id="SM00028">
    <property type="entry name" value="TPR"/>
    <property type="match status" value="3"/>
</dbReference>
<dbReference type="SMART" id="SM00044">
    <property type="entry name" value="CYCc"/>
    <property type="match status" value="1"/>
</dbReference>
<dbReference type="PANTHER" id="PTHR43081:SF19">
    <property type="entry name" value="PH-SENSITIVE ADENYLATE CYCLASE RV1264"/>
    <property type="match status" value="1"/>
</dbReference>
<dbReference type="PROSITE" id="PS50293">
    <property type="entry name" value="TPR_REGION"/>
    <property type="match status" value="1"/>
</dbReference>
<dbReference type="InterPro" id="IPR019734">
    <property type="entry name" value="TPR_rpt"/>
</dbReference>
<dbReference type="RefSeq" id="WP_155063290.1">
    <property type="nucleotide sequence ID" value="NZ_WMIF01000003.1"/>
</dbReference>
<dbReference type="Pfam" id="PF00211">
    <property type="entry name" value="Guanylate_cyc"/>
    <property type="match status" value="1"/>
</dbReference>
<proteinExistence type="predicted"/>
<dbReference type="InterPro" id="IPR050697">
    <property type="entry name" value="Adenylyl/Guanylyl_Cyclase_3/4"/>
</dbReference>
<gene>
    <name evidence="3" type="ORF">GL279_03905</name>
</gene>
<dbReference type="PROSITE" id="PS50005">
    <property type="entry name" value="TPR"/>
    <property type="match status" value="1"/>
</dbReference>
<dbReference type="PANTHER" id="PTHR43081">
    <property type="entry name" value="ADENYLATE CYCLASE, TERMINAL-DIFFERENTIATION SPECIFIC-RELATED"/>
    <property type="match status" value="1"/>
</dbReference>
<dbReference type="GO" id="GO:0006171">
    <property type="term" value="P:cAMP biosynthetic process"/>
    <property type="evidence" value="ECO:0007669"/>
    <property type="project" value="TreeGrafter"/>
</dbReference>
<dbReference type="Pfam" id="PF13432">
    <property type="entry name" value="TPR_16"/>
    <property type="match status" value="1"/>
</dbReference>
<dbReference type="InterPro" id="IPR029787">
    <property type="entry name" value="Nucleotide_cyclase"/>
</dbReference>
<dbReference type="OrthoDB" id="54411at2"/>
<evidence type="ECO:0000259" key="2">
    <source>
        <dbReference type="PROSITE" id="PS50125"/>
    </source>
</evidence>
<comment type="caution">
    <text evidence="3">The sequence shown here is derived from an EMBL/GenBank/DDBJ whole genome shotgun (WGS) entry which is preliminary data.</text>
</comment>
<organism evidence="3 4">
    <name type="scientific">Paracoccus limosus</name>
    <dbReference type="NCBI Taxonomy" id="913252"/>
    <lineage>
        <taxon>Bacteria</taxon>
        <taxon>Pseudomonadati</taxon>
        <taxon>Pseudomonadota</taxon>
        <taxon>Alphaproteobacteria</taxon>
        <taxon>Rhodobacterales</taxon>
        <taxon>Paracoccaceae</taxon>
        <taxon>Paracoccus</taxon>
    </lineage>
</organism>
<protein>
    <submittedName>
        <fullName evidence="3">Tetratricopeptide repeat protein</fullName>
    </submittedName>
</protein>
<dbReference type="CDD" id="cd07302">
    <property type="entry name" value="CHD"/>
    <property type="match status" value="1"/>
</dbReference>
<dbReference type="EMBL" id="WMIF01000003">
    <property type="protein sequence ID" value="MTH33735.1"/>
    <property type="molecule type" value="Genomic_DNA"/>
</dbReference>
<dbReference type="InterPro" id="IPR001054">
    <property type="entry name" value="A/G_cyclase"/>
</dbReference>
<accession>A0A844H135</accession>
<feature type="domain" description="Guanylate cyclase" evidence="2">
    <location>
        <begin position="14"/>
        <end position="128"/>
    </location>
</feature>
<dbReference type="Gene3D" id="1.25.40.10">
    <property type="entry name" value="Tetratricopeptide repeat domain"/>
    <property type="match status" value="1"/>
</dbReference>